<gene>
    <name evidence="2" type="ORF">FGG08_002497</name>
</gene>
<organism evidence="2 3">
    <name type="scientific">Glutinoglossum americanum</name>
    <dbReference type="NCBI Taxonomy" id="1670608"/>
    <lineage>
        <taxon>Eukaryota</taxon>
        <taxon>Fungi</taxon>
        <taxon>Dikarya</taxon>
        <taxon>Ascomycota</taxon>
        <taxon>Pezizomycotina</taxon>
        <taxon>Geoglossomycetes</taxon>
        <taxon>Geoglossales</taxon>
        <taxon>Geoglossaceae</taxon>
        <taxon>Glutinoglossum</taxon>
    </lineage>
</organism>
<comment type="caution">
    <text evidence="2">The sequence shown here is derived from an EMBL/GenBank/DDBJ whole genome shotgun (WGS) entry which is preliminary data.</text>
</comment>
<evidence type="ECO:0000256" key="1">
    <source>
        <dbReference type="SAM" id="Phobius"/>
    </source>
</evidence>
<keyword evidence="3" id="KW-1185">Reference proteome</keyword>
<keyword evidence="1" id="KW-0812">Transmembrane</keyword>
<evidence type="ECO:0000313" key="2">
    <source>
        <dbReference type="EMBL" id="KAH0543152.1"/>
    </source>
</evidence>
<keyword evidence="1" id="KW-0472">Membrane</keyword>
<feature type="transmembrane region" description="Helical" evidence="1">
    <location>
        <begin position="187"/>
        <end position="209"/>
    </location>
</feature>
<dbReference type="EMBL" id="JAGHQL010000038">
    <property type="protein sequence ID" value="KAH0543152.1"/>
    <property type="molecule type" value="Genomic_DNA"/>
</dbReference>
<dbReference type="Proteomes" id="UP000698800">
    <property type="component" value="Unassembled WGS sequence"/>
</dbReference>
<dbReference type="OrthoDB" id="2150604at2759"/>
<name>A0A9P8KZ39_9PEZI</name>
<feature type="transmembrane region" description="Helical" evidence="1">
    <location>
        <begin position="154"/>
        <end position="175"/>
    </location>
</feature>
<feature type="transmembrane region" description="Helical" evidence="1">
    <location>
        <begin position="55"/>
        <end position="75"/>
    </location>
</feature>
<accession>A0A9P8KZ39</accession>
<reference evidence="2" key="1">
    <citation type="submission" date="2021-03" db="EMBL/GenBank/DDBJ databases">
        <title>Comparative genomics and phylogenomic investigation of the class Geoglossomycetes provide insights into ecological specialization and systematics.</title>
        <authorList>
            <person name="Melie T."/>
            <person name="Pirro S."/>
            <person name="Miller A.N."/>
            <person name="Quandt A."/>
        </authorList>
    </citation>
    <scope>NUCLEOTIDE SEQUENCE</scope>
    <source>
        <strain evidence="2">GBOQ0MN5Z8</strain>
    </source>
</reference>
<keyword evidence="1" id="KW-1133">Transmembrane helix</keyword>
<evidence type="ECO:0000313" key="3">
    <source>
        <dbReference type="Proteomes" id="UP000698800"/>
    </source>
</evidence>
<proteinExistence type="predicted"/>
<sequence length="215" mass="23601">MVLSTVFNLALRVLRIVFAPWSATYGPIKSLLNAPSDPEKDYLTAAWRDRKLSELSFVGITCALMAGVISSSFSWQTVSQAPWSTTASWYGSLALDLAAICMATQQGVALNRLSCYVDGPARIRSLLGVPPAVATGTIYPRWSQLYVWQTPIMLLNFSIFFYTMGLAILVFDALIRGDRLDGEVKTAILFGTVGSFAALNYISCTFLLYKQSIPD</sequence>
<protein>
    <submittedName>
        <fullName evidence="2">Uncharacterized protein</fullName>
    </submittedName>
</protein>
<dbReference type="AlphaFoldDB" id="A0A9P8KZ39"/>